<reference evidence="2 3" key="1">
    <citation type="journal article" date="2017" name="Mol. Ecol.">
        <title>Comparative and population genomic landscape of Phellinus noxius: A hypervariable fungus causing root rot in trees.</title>
        <authorList>
            <person name="Chung C.L."/>
            <person name="Lee T.J."/>
            <person name="Akiba M."/>
            <person name="Lee H.H."/>
            <person name="Kuo T.H."/>
            <person name="Liu D."/>
            <person name="Ke H.M."/>
            <person name="Yokoi T."/>
            <person name="Roa M.B."/>
            <person name="Lu M.J."/>
            <person name="Chang Y.Y."/>
            <person name="Ann P.J."/>
            <person name="Tsai J.N."/>
            <person name="Chen C.Y."/>
            <person name="Tzean S.S."/>
            <person name="Ota Y."/>
            <person name="Hattori T."/>
            <person name="Sahashi N."/>
            <person name="Liou R.F."/>
            <person name="Kikuchi T."/>
            <person name="Tsai I.J."/>
        </authorList>
    </citation>
    <scope>NUCLEOTIDE SEQUENCE [LARGE SCALE GENOMIC DNA]</scope>
    <source>
        <strain evidence="2 3">FFPRI411160</strain>
    </source>
</reference>
<organism evidence="2 3">
    <name type="scientific">Pyrrhoderma noxium</name>
    <dbReference type="NCBI Taxonomy" id="2282107"/>
    <lineage>
        <taxon>Eukaryota</taxon>
        <taxon>Fungi</taxon>
        <taxon>Dikarya</taxon>
        <taxon>Basidiomycota</taxon>
        <taxon>Agaricomycotina</taxon>
        <taxon>Agaricomycetes</taxon>
        <taxon>Hymenochaetales</taxon>
        <taxon>Hymenochaetaceae</taxon>
        <taxon>Pyrrhoderma</taxon>
    </lineage>
</organism>
<comment type="caution">
    <text evidence="2">The sequence shown here is derived from an EMBL/GenBank/DDBJ whole genome shotgun (WGS) entry which is preliminary data.</text>
</comment>
<keyword evidence="3" id="KW-1185">Reference proteome</keyword>
<dbReference type="AlphaFoldDB" id="A0A286UP90"/>
<dbReference type="CDD" id="cd02440">
    <property type="entry name" value="AdoMet_MTases"/>
    <property type="match status" value="1"/>
</dbReference>
<gene>
    <name evidence="2" type="ORF">PNOK_0401700</name>
</gene>
<evidence type="ECO:0000313" key="2">
    <source>
        <dbReference type="EMBL" id="PAV21390.1"/>
    </source>
</evidence>
<dbReference type="STRING" id="2282107.A0A286UP90"/>
<feature type="compositionally biased region" description="Low complexity" evidence="1">
    <location>
        <begin position="56"/>
        <end position="68"/>
    </location>
</feature>
<dbReference type="Pfam" id="PF13489">
    <property type="entry name" value="Methyltransf_23"/>
    <property type="match status" value="1"/>
</dbReference>
<dbReference type="OrthoDB" id="9984419at2759"/>
<sequence length="356" mass="40886">MDLDFDEINYADMEPEYDMEFANYGPNPIELPMSPPRTPPLDADRQRSRRDVSPFSEASSMTSVTSTESVGYYREESGRMFPSLPSMPVVMPVDNAEMRRVNMQYTLVKLVAGDNHYEEINELLNPPYDASIRVLDVISNSPWIDDMAKEYPHVKFTGCNFVPTRHPHLPNIQLEVYDLHGGFHGKDETYDFIHMNGTFKFSRDFKAWLRDAKRLLKPGGILVVIDLEMALWMRDGTDPYDAIPAVWEHVNHVYRELCTQGIDVNGMPLVGTWLRELGGFSEIEDTVTSIPVGDWEDDELQKEIGIMARDNIMHAFLSTHPLWYRAGKTQQEVEHFFAAARSELYDNGFLSIICYL</sequence>
<dbReference type="InterPro" id="IPR029063">
    <property type="entry name" value="SAM-dependent_MTases_sf"/>
</dbReference>
<dbReference type="InParanoid" id="A0A286UP90"/>
<name>A0A286UP90_9AGAM</name>
<protein>
    <submittedName>
        <fullName evidence="2">Uncharacterized protein</fullName>
    </submittedName>
</protein>
<accession>A0A286UP90</accession>
<feature type="compositionally biased region" description="Basic and acidic residues" evidence="1">
    <location>
        <begin position="42"/>
        <end position="52"/>
    </location>
</feature>
<evidence type="ECO:0000256" key="1">
    <source>
        <dbReference type="SAM" id="MobiDB-lite"/>
    </source>
</evidence>
<dbReference type="Gene3D" id="3.40.50.150">
    <property type="entry name" value="Vaccinia Virus protein VP39"/>
    <property type="match status" value="1"/>
</dbReference>
<proteinExistence type="predicted"/>
<feature type="region of interest" description="Disordered" evidence="1">
    <location>
        <begin position="24"/>
        <end position="68"/>
    </location>
</feature>
<evidence type="ECO:0000313" key="3">
    <source>
        <dbReference type="Proteomes" id="UP000217199"/>
    </source>
</evidence>
<dbReference type="SUPFAM" id="SSF53335">
    <property type="entry name" value="S-adenosyl-L-methionine-dependent methyltransferases"/>
    <property type="match status" value="1"/>
</dbReference>
<dbReference type="EMBL" id="NBII01000003">
    <property type="protein sequence ID" value="PAV21390.1"/>
    <property type="molecule type" value="Genomic_DNA"/>
</dbReference>
<dbReference type="Proteomes" id="UP000217199">
    <property type="component" value="Unassembled WGS sequence"/>
</dbReference>